<evidence type="ECO:0000256" key="3">
    <source>
        <dbReference type="SAM" id="MobiDB-lite"/>
    </source>
</evidence>
<dbReference type="Gene3D" id="1.20.920.10">
    <property type="entry name" value="Bromodomain-like"/>
    <property type="match status" value="1"/>
</dbReference>
<feature type="compositionally biased region" description="Basic and acidic residues" evidence="3">
    <location>
        <begin position="634"/>
        <end position="644"/>
    </location>
</feature>
<feature type="region of interest" description="Disordered" evidence="3">
    <location>
        <begin position="116"/>
        <end position="135"/>
    </location>
</feature>
<dbReference type="CDD" id="cd04369">
    <property type="entry name" value="Bromodomain"/>
    <property type="match status" value="1"/>
</dbReference>
<evidence type="ECO:0000259" key="4">
    <source>
        <dbReference type="PROSITE" id="PS50014"/>
    </source>
</evidence>
<protein>
    <recommendedName>
        <fullName evidence="4">Bromo domain-containing protein</fullName>
    </recommendedName>
</protein>
<organism evidence="5 6">
    <name type="scientific">Nyssa sinensis</name>
    <dbReference type="NCBI Taxonomy" id="561372"/>
    <lineage>
        <taxon>Eukaryota</taxon>
        <taxon>Viridiplantae</taxon>
        <taxon>Streptophyta</taxon>
        <taxon>Embryophyta</taxon>
        <taxon>Tracheophyta</taxon>
        <taxon>Spermatophyta</taxon>
        <taxon>Magnoliopsida</taxon>
        <taxon>eudicotyledons</taxon>
        <taxon>Gunneridae</taxon>
        <taxon>Pentapetalae</taxon>
        <taxon>asterids</taxon>
        <taxon>Cornales</taxon>
        <taxon>Nyssaceae</taxon>
        <taxon>Nyssa</taxon>
    </lineage>
</organism>
<feature type="compositionally biased region" description="Basic and acidic residues" evidence="3">
    <location>
        <begin position="176"/>
        <end position="220"/>
    </location>
</feature>
<gene>
    <name evidence="5" type="ORF">F0562_015859</name>
</gene>
<feature type="compositionally biased region" description="Basic and acidic residues" evidence="3">
    <location>
        <begin position="12"/>
        <end position="37"/>
    </location>
</feature>
<feature type="domain" description="Bromo" evidence="4">
    <location>
        <begin position="390"/>
        <end position="461"/>
    </location>
</feature>
<feature type="compositionally biased region" description="Basic and acidic residues" evidence="3">
    <location>
        <begin position="249"/>
        <end position="286"/>
    </location>
</feature>
<dbReference type="CDD" id="cd00167">
    <property type="entry name" value="SANT"/>
    <property type="match status" value="1"/>
</dbReference>
<proteinExistence type="predicted"/>
<dbReference type="Pfam" id="PF00439">
    <property type="entry name" value="Bromodomain"/>
    <property type="match status" value="1"/>
</dbReference>
<dbReference type="SMART" id="SM00717">
    <property type="entry name" value="SANT"/>
    <property type="match status" value="1"/>
</dbReference>
<evidence type="ECO:0000313" key="5">
    <source>
        <dbReference type="EMBL" id="KAA8518258.1"/>
    </source>
</evidence>
<sequence>MCSLSGALKASRAGERERERERECPNLRTEKAMEELQRTNQTLPFMTKPDDTPEREKETSWGTWEELLLACAVNRHGTKSWDSVAIEIQKRSSTSTLQHLLTPQNCKHKYHDLKRRYTNKENQNDVVSKPDDSDDVKTEIIPWLDELRKLRVAELKRELERYDLSIVSLQSKVKRLKEERDQSLRDSENGGTKSDLEKSVERERDEEEKANGDGEPEKASPKLVAGKSLSGEESDRENQSVNESNSTDPKSDNIETGREEVKTEPEPIEIGEEKPEVQTKPAREDSCNGSSDSIAKEPVRESVKVEPEGGESDSPELLESVAESKGGNEGAKESSDVQSSASLSRQKGRDKVGAGACSSGEEPENEDQSPAIKEVSVKSQPFIDFLETIRSHKLGSIFDRRLESQETPKYRSLIRQHIDLETIRVRTDEGWYLGCNSKFFRDLLLLINNAMVFFGKKSSESAAAIELQQLVLKEMAQRNPKSDLSADDRTSLPPVPLPPKPDPEPSDFLLLKPKISGPMIVCRKRSSIVAKASASSSGVDRKREQAASSSGVDRKREQAASLVEEKPMLDWKQPEKSSVKAEENRITKKRSRERFASSSKSLKKNGKNRTNTTPNKNPEAISSQNQGKGGSPSEHSEPKSEKKKSTSMASVVKRSATNSSNGTKRSSSSNNGPLLDTLKSSTITSKNDRAEQKKSSNGKGEGRKDPVSRRSSGGRQAKEQGSPAKRNVGRPPKRAAAPPPPSIQPAVTGKRSREGGETEAVASRQPKKRSRK</sequence>
<evidence type="ECO:0000313" key="6">
    <source>
        <dbReference type="Proteomes" id="UP000325577"/>
    </source>
</evidence>
<feature type="compositionally biased region" description="Low complexity" evidence="3">
    <location>
        <begin position="608"/>
        <end position="617"/>
    </location>
</feature>
<dbReference type="InterPro" id="IPR036427">
    <property type="entry name" value="Bromodomain-like_sf"/>
</dbReference>
<feature type="compositionally biased region" description="Polar residues" evidence="3">
    <location>
        <begin position="336"/>
        <end position="345"/>
    </location>
</feature>
<keyword evidence="1 2" id="KW-0103">Bromodomain</keyword>
<dbReference type="EMBL" id="CM018050">
    <property type="protein sequence ID" value="KAA8518258.1"/>
    <property type="molecule type" value="Genomic_DNA"/>
</dbReference>
<feature type="compositionally biased region" description="Basic and acidic residues" evidence="3">
    <location>
        <begin position="552"/>
        <end position="586"/>
    </location>
</feature>
<feature type="compositionally biased region" description="Polar residues" evidence="3">
    <location>
        <begin position="239"/>
        <end position="248"/>
    </location>
</feature>
<dbReference type="SUPFAM" id="SSF47370">
    <property type="entry name" value="Bromodomain"/>
    <property type="match status" value="1"/>
</dbReference>
<feature type="region of interest" description="Disordered" evidence="3">
    <location>
        <begin position="478"/>
        <end position="509"/>
    </location>
</feature>
<evidence type="ECO:0000256" key="1">
    <source>
        <dbReference type="ARBA" id="ARBA00023117"/>
    </source>
</evidence>
<dbReference type="PROSITE" id="PS50014">
    <property type="entry name" value="BROMODOMAIN_2"/>
    <property type="match status" value="1"/>
</dbReference>
<dbReference type="InterPro" id="IPR009057">
    <property type="entry name" value="Homeodomain-like_sf"/>
</dbReference>
<feature type="compositionally biased region" description="Basic and acidic residues" evidence="3">
    <location>
        <begin position="686"/>
        <end position="708"/>
    </location>
</feature>
<feature type="compositionally biased region" description="Basic and acidic residues" evidence="3">
    <location>
        <begin position="294"/>
        <end position="307"/>
    </location>
</feature>
<dbReference type="SUPFAM" id="SSF46689">
    <property type="entry name" value="Homeodomain-like"/>
    <property type="match status" value="1"/>
</dbReference>
<feature type="compositionally biased region" description="Basic and acidic residues" evidence="3">
    <location>
        <begin position="118"/>
        <end position="135"/>
    </location>
</feature>
<dbReference type="AlphaFoldDB" id="A0A5J4ZKY1"/>
<name>A0A5J4ZKY1_9ASTE</name>
<feature type="compositionally biased region" description="Low complexity" evidence="3">
    <location>
        <begin position="657"/>
        <end position="672"/>
    </location>
</feature>
<feature type="compositionally biased region" description="Basic and acidic residues" evidence="3">
    <location>
        <begin position="48"/>
        <end position="57"/>
    </location>
</feature>
<feature type="region of interest" description="Disordered" evidence="3">
    <location>
        <begin position="175"/>
        <end position="373"/>
    </location>
</feature>
<accession>A0A5J4ZKY1</accession>
<feature type="region of interest" description="Disordered" evidence="3">
    <location>
        <begin position="1"/>
        <end position="57"/>
    </location>
</feature>
<reference evidence="5 6" key="1">
    <citation type="submission" date="2019-09" db="EMBL/GenBank/DDBJ databases">
        <title>A chromosome-level genome assembly of the Chinese tupelo Nyssa sinensis.</title>
        <authorList>
            <person name="Yang X."/>
            <person name="Kang M."/>
            <person name="Yang Y."/>
            <person name="Xiong H."/>
            <person name="Wang M."/>
            <person name="Zhang Z."/>
            <person name="Wang Z."/>
            <person name="Wu H."/>
            <person name="Ma T."/>
            <person name="Liu J."/>
            <person name="Xi Z."/>
        </authorList>
    </citation>
    <scope>NUCLEOTIDE SEQUENCE [LARGE SCALE GENOMIC DNA]</scope>
    <source>
        <strain evidence="5">J267</strain>
        <tissue evidence="5">Leaf</tissue>
    </source>
</reference>
<feature type="region of interest" description="Disordered" evidence="3">
    <location>
        <begin position="532"/>
        <end position="772"/>
    </location>
</feature>
<feature type="compositionally biased region" description="Basic and acidic residues" evidence="3">
    <location>
        <begin position="480"/>
        <end position="490"/>
    </location>
</feature>
<evidence type="ECO:0000256" key="2">
    <source>
        <dbReference type="PROSITE-ProRule" id="PRU00035"/>
    </source>
</evidence>
<dbReference type="InterPro" id="IPR001487">
    <property type="entry name" value="Bromodomain"/>
</dbReference>
<dbReference type="PANTHER" id="PTHR37888">
    <property type="entry name" value="DNA-BINDING BROMODOMAIN-CONTAINING PROTEIN"/>
    <property type="match status" value="1"/>
</dbReference>
<dbReference type="InterPro" id="IPR001005">
    <property type="entry name" value="SANT/Myb"/>
</dbReference>
<dbReference type="Gene3D" id="1.10.10.60">
    <property type="entry name" value="Homeodomain-like"/>
    <property type="match status" value="1"/>
</dbReference>
<dbReference type="Proteomes" id="UP000325577">
    <property type="component" value="Linkage Group LG7"/>
</dbReference>
<dbReference type="PANTHER" id="PTHR37888:SF11">
    <property type="entry name" value="DNA-BINDING BROMODOMAIN-CONTAINING PROTEIN"/>
    <property type="match status" value="1"/>
</dbReference>
<dbReference type="OrthoDB" id="1742084at2759"/>
<dbReference type="Pfam" id="PF00249">
    <property type="entry name" value="Myb_DNA-binding"/>
    <property type="match status" value="1"/>
</dbReference>
<keyword evidence="6" id="KW-1185">Reference proteome</keyword>
<dbReference type="SMART" id="SM00297">
    <property type="entry name" value="BROMO"/>
    <property type="match status" value="1"/>
</dbReference>